<comment type="cofactor">
    <cofactor evidence="8">
        <name>Fe(2+)</name>
        <dbReference type="ChEBI" id="CHEBI:29033"/>
    </cofactor>
    <text evidence="8">Binds 1 Fe(2+) ion per subunit.</text>
</comment>
<feature type="binding site" evidence="8">
    <location>
        <position position="119"/>
    </location>
    <ligand>
        <name>Fe cation</name>
        <dbReference type="ChEBI" id="CHEBI:24875"/>
    </ligand>
</feature>
<keyword evidence="5 8" id="KW-0408">Iron</keyword>
<dbReference type="SUPFAM" id="SSF53067">
    <property type="entry name" value="Actin-like ATPase domain"/>
    <property type="match status" value="2"/>
</dbReference>
<feature type="binding site" evidence="8">
    <location>
        <position position="278"/>
    </location>
    <ligand>
        <name>substrate</name>
    </ligand>
</feature>
<keyword evidence="3 8" id="KW-0819">tRNA processing</keyword>
<evidence type="ECO:0000256" key="7">
    <source>
        <dbReference type="ARBA" id="ARBA00048117"/>
    </source>
</evidence>
<dbReference type="PANTHER" id="PTHR11735:SF6">
    <property type="entry name" value="TRNA N6-ADENOSINE THREONYLCARBAMOYLTRANSFERASE, MITOCHONDRIAL"/>
    <property type="match status" value="1"/>
</dbReference>
<dbReference type="NCBIfam" id="TIGR03723">
    <property type="entry name" value="T6A_TsaD_YgjD"/>
    <property type="match status" value="1"/>
</dbReference>
<evidence type="ECO:0000259" key="9">
    <source>
        <dbReference type="Pfam" id="PF00814"/>
    </source>
</evidence>
<comment type="function">
    <text evidence="8">Required for the formation of a threonylcarbamoyl group on adenosine at position 37 (t(6)A37) in tRNAs that read codons beginning with adenine. Is involved in the transfer of the threonylcarbamoyl moiety of threonylcarbamoyl-AMP (TC-AMP) to the N6 group of A37, together with TsaE and TsaB. TsaD likely plays a direct catalytic role in this reaction.</text>
</comment>
<sequence>MKEEFLILAIESSCDETSAAVIKDGKEVLSNVVASQIDLHRKFGGVVPEIASRKHVELINPVIEDALEEAGVDYEDLSLVAVTYGPGLVGGLLVGIAAAKAIAYAYNLPLVGINHIEGHIYSNFISHPEIEPPLVCLTVSGGHTDLLYFEELGAYQILGRTKDDAAGEAFDKVARVMEIGYPGGPAIDKLAKEGDSQAIDLPRPLIYDDNYDFSFSGLKTAVLNYINQKKQKGEEIPKADLAASFQQAVVDVLTAKVVKAAQDKKVKRVLLSGGVSANSHLRRELEEKLDELEIKLYYPQPRLCTDNAAMIGTAGYFKYQLTGEIAPYSLNANPNLKLG</sequence>
<dbReference type="GO" id="GO:0061711">
    <property type="term" value="F:tRNA N(6)-L-threonylcarbamoyladenine synthase activity"/>
    <property type="evidence" value="ECO:0007669"/>
    <property type="project" value="UniProtKB-EC"/>
</dbReference>
<dbReference type="AlphaFoldDB" id="A0A285H7A9"/>
<dbReference type="GO" id="GO:0002949">
    <property type="term" value="P:tRNA threonylcarbamoyladenosine modification"/>
    <property type="evidence" value="ECO:0007669"/>
    <property type="project" value="UniProtKB-UniRule"/>
</dbReference>
<dbReference type="RefSeq" id="WP_097018097.1">
    <property type="nucleotide sequence ID" value="NZ_OBDZ01000015.1"/>
</dbReference>
<reference evidence="11" key="1">
    <citation type="submission" date="2017-09" db="EMBL/GenBank/DDBJ databases">
        <authorList>
            <person name="Varghese N."/>
            <person name="Submissions S."/>
        </authorList>
    </citation>
    <scope>NUCLEOTIDE SEQUENCE [LARGE SCALE GENOMIC DNA]</scope>
    <source>
        <strain evidence="11">MSL47</strain>
    </source>
</reference>
<keyword evidence="1 8" id="KW-0963">Cytoplasm</keyword>
<dbReference type="Gene3D" id="3.30.420.40">
    <property type="match status" value="2"/>
</dbReference>
<evidence type="ECO:0000256" key="5">
    <source>
        <dbReference type="ARBA" id="ARBA00023004"/>
    </source>
</evidence>
<evidence type="ECO:0000256" key="1">
    <source>
        <dbReference type="ARBA" id="ARBA00022490"/>
    </source>
</evidence>
<dbReference type="OrthoDB" id="9806197at2"/>
<dbReference type="EMBL" id="OBDZ01000015">
    <property type="protein sequence ID" value="SNY31443.1"/>
    <property type="molecule type" value="Genomic_DNA"/>
</dbReference>
<dbReference type="PRINTS" id="PR00789">
    <property type="entry name" value="OSIALOPTASE"/>
</dbReference>
<keyword evidence="11" id="KW-1185">Reference proteome</keyword>
<comment type="catalytic activity">
    <reaction evidence="7 8">
        <text>L-threonylcarbamoyladenylate + adenosine(37) in tRNA = N(6)-L-threonylcarbamoyladenosine(37) in tRNA + AMP + H(+)</text>
        <dbReference type="Rhea" id="RHEA:37059"/>
        <dbReference type="Rhea" id="RHEA-COMP:10162"/>
        <dbReference type="Rhea" id="RHEA-COMP:10163"/>
        <dbReference type="ChEBI" id="CHEBI:15378"/>
        <dbReference type="ChEBI" id="CHEBI:73682"/>
        <dbReference type="ChEBI" id="CHEBI:74411"/>
        <dbReference type="ChEBI" id="CHEBI:74418"/>
        <dbReference type="ChEBI" id="CHEBI:456215"/>
        <dbReference type="EC" id="2.3.1.234"/>
    </reaction>
</comment>
<dbReference type="STRING" id="1413210.U472_04205"/>
<evidence type="ECO:0000313" key="10">
    <source>
        <dbReference type="EMBL" id="SNY31443.1"/>
    </source>
</evidence>
<feature type="domain" description="Gcp-like" evidence="9">
    <location>
        <begin position="27"/>
        <end position="312"/>
    </location>
</feature>
<comment type="subcellular location">
    <subcellularLocation>
        <location evidence="8">Cytoplasm</location>
    </subcellularLocation>
</comment>
<comment type="similarity">
    <text evidence="8">Belongs to the KAE1 / TsaD family.</text>
</comment>
<accession>A0A285H7A9</accession>
<dbReference type="HAMAP" id="MF_01445">
    <property type="entry name" value="TsaD"/>
    <property type="match status" value="1"/>
</dbReference>
<evidence type="ECO:0000256" key="3">
    <source>
        <dbReference type="ARBA" id="ARBA00022694"/>
    </source>
</evidence>
<dbReference type="EC" id="2.3.1.234" evidence="8"/>
<feature type="binding site" evidence="8">
    <location>
        <position position="115"/>
    </location>
    <ligand>
        <name>Fe cation</name>
        <dbReference type="ChEBI" id="CHEBI:24875"/>
    </ligand>
</feature>
<dbReference type="NCBIfam" id="TIGR00329">
    <property type="entry name" value="gcp_kae1"/>
    <property type="match status" value="1"/>
</dbReference>
<name>A0A285H7A9_9FIRM</name>
<dbReference type="Proteomes" id="UP000219573">
    <property type="component" value="Unassembled WGS sequence"/>
</dbReference>
<dbReference type="CDD" id="cd24133">
    <property type="entry name" value="ASKHA_NBD_TsaD_bac"/>
    <property type="match status" value="1"/>
</dbReference>
<dbReference type="Pfam" id="PF00814">
    <property type="entry name" value="TsaD"/>
    <property type="match status" value="1"/>
</dbReference>
<dbReference type="FunFam" id="3.30.420.40:FF:000040">
    <property type="entry name" value="tRNA N6-adenosine threonylcarbamoyltransferase"/>
    <property type="match status" value="1"/>
</dbReference>
<dbReference type="GO" id="GO:0005506">
    <property type="term" value="F:iron ion binding"/>
    <property type="evidence" value="ECO:0007669"/>
    <property type="project" value="UniProtKB-UniRule"/>
</dbReference>
<dbReference type="InterPro" id="IPR000905">
    <property type="entry name" value="Gcp-like_dom"/>
</dbReference>
<dbReference type="InterPro" id="IPR017861">
    <property type="entry name" value="KAE1/TsaD"/>
</dbReference>
<evidence type="ECO:0000256" key="4">
    <source>
        <dbReference type="ARBA" id="ARBA00022723"/>
    </source>
</evidence>
<protein>
    <recommendedName>
        <fullName evidence="8">tRNA N6-adenosine threonylcarbamoyltransferase</fullName>
        <ecNumber evidence="8">2.3.1.234</ecNumber>
    </recommendedName>
    <alternativeName>
        <fullName evidence="8">N6-L-threonylcarbamoyladenine synthase</fullName>
        <shortName evidence="8">t(6)A synthase</shortName>
    </alternativeName>
    <alternativeName>
        <fullName evidence="8">t(6)A37 threonylcarbamoyladenosine biosynthesis protein TsaD</fullName>
    </alternativeName>
    <alternativeName>
        <fullName evidence="8">tRNA threonylcarbamoyladenosine biosynthesis protein TsaD</fullName>
    </alternativeName>
</protein>
<dbReference type="GO" id="GO:0005737">
    <property type="term" value="C:cytoplasm"/>
    <property type="evidence" value="ECO:0007669"/>
    <property type="project" value="UniProtKB-SubCell"/>
</dbReference>
<dbReference type="InterPro" id="IPR043129">
    <property type="entry name" value="ATPase_NBD"/>
</dbReference>
<evidence type="ECO:0000313" key="11">
    <source>
        <dbReference type="Proteomes" id="UP000219573"/>
    </source>
</evidence>
<feature type="binding site" evidence="8">
    <location>
        <begin position="138"/>
        <end position="142"/>
    </location>
    <ligand>
        <name>substrate</name>
    </ligand>
</feature>
<evidence type="ECO:0000256" key="8">
    <source>
        <dbReference type="HAMAP-Rule" id="MF_01445"/>
    </source>
</evidence>
<evidence type="ECO:0000256" key="6">
    <source>
        <dbReference type="ARBA" id="ARBA00023315"/>
    </source>
</evidence>
<keyword evidence="4 8" id="KW-0479">Metal-binding</keyword>
<feature type="binding site" evidence="8">
    <location>
        <position position="184"/>
    </location>
    <ligand>
        <name>substrate</name>
    </ligand>
</feature>
<keyword evidence="6 8" id="KW-0012">Acyltransferase</keyword>
<organism evidence="10 11">
    <name type="scientific">Orenia metallireducens</name>
    <dbReference type="NCBI Taxonomy" id="1413210"/>
    <lineage>
        <taxon>Bacteria</taxon>
        <taxon>Bacillati</taxon>
        <taxon>Bacillota</taxon>
        <taxon>Clostridia</taxon>
        <taxon>Halanaerobiales</taxon>
        <taxon>Halobacteroidaceae</taxon>
        <taxon>Orenia</taxon>
    </lineage>
</organism>
<evidence type="ECO:0000256" key="2">
    <source>
        <dbReference type="ARBA" id="ARBA00022679"/>
    </source>
</evidence>
<feature type="binding site" evidence="8">
    <location>
        <position position="188"/>
    </location>
    <ligand>
        <name>substrate</name>
    </ligand>
</feature>
<dbReference type="PANTHER" id="PTHR11735">
    <property type="entry name" value="TRNA N6-ADENOSINE THREONYLCARBAMOYLTRANSFERASE"/>
    <property type="match status" value="1"/>
</dbReference>
<dbReference type="FunFam" id="3.30.420.40:FF:000012">
    <property type="entry name" value="tRNA N6-adenosine threonylcarbamoyltransferase"/>
    <property type="match status" value="1"/>
</dbReference>
<gene>
    <name evidence="8" type="primary">tsaD</name>
    <name evidence="10" type="ORF">SAMN06265827_1151</name>
</gene>
<feature type="binding site" evidence="8">
    <location>
        <position position="306"/>
    </location>
    <ligand>
        <name>Fe cation</name>
        <dbReference type="ChEBI" id="CHEBI:24875"/>
    </ligand>
</feature>
<keyword evidence="2 8" id="KW-0808">Transferase</keyword>
<feature type="binding site" evidence="8">
    <location>
        <position position="171"/>
    </location>
    <ligand>
        <name>substrate</name>
    </ligand>
</feature>
<dbReference type="InterPro" id="IPR017860">
    <property type="entry name" value="Peptidase_M22_CS"/>
</dbReference>
<dbReference type="PROSITE" id="PS01016">
    <property type="entry name" value="GLYCOPROTEASE"/>
    <property type="match status" value="1"/>
</dbReference>
<dbReference type="InterPro" id="IPR022450">
    <property type="entry name" value="TsaD"/>
</dbReference>
<proteinExistence type="inferred from homology"/>